<evidence type="ECO:0000313" key="3">
    <source>
        <dbReference type="Proteomes" id="UP000284057"/>
    </source>
</evidence>
<name>A0A418KPU6_9ACTN</name>
<keyword evidence="1" id="KW-1133">Transmembrane helix</keyword>
<keyword evidence="3" id="KW-1185">Reference proteome</keyword>
<feature type="transmembrane region" description="Helical" evidence="1">
    <location>
        <begin position="120"/>
        <end position="141"/>
    </location>
</feature>
<sequence length="209" mass="23027">MSTISPDRPVRSLASWWRSLHEPVAGVSVWTRRAALAIPLVVLPSSIWRIVTVVFLPLPDGMTTDEASGDLPTWFPLEVYVLVLSLVSEGLALLCVGLITRWGEVWPRWVPVLRGRRIPVAVALVPALLGATILTALWGWAGVSFLLGRTVQGERLPDDSPLQLDSLDGAVVFVCYAPLMLWGPLLFAVALAYWRRRSVTWTQRPSSAP</sequence>
<accession>A0A418KPU6</accession>
<dbReference type="Proteomes" id="UP000284057">
    <property type="component" value="Unassembled WGS sequence"/>
</dbReference>
<gene>
    <name evidence="2" type="ORF">DY240_14795</name>
</gene>
<evidence type="ECO:0000313" key="2">
    <source>
        <dbReference type="EMBL" id="RIQ21633.1"/>
    </source>
</evidence>
<dbReference type="OrthoDB" id="2717873at2"/>
<dbReference type="AlphaFoldDB" id="A0A418KPU6"/>
<keyword evidence="1" id="KW-0812">Transmembrane</keyword>
<dbReference type="EMBL" id="QUAL01000146">
    <property type="protein sequence ID" value="RIQ21633.1"/>
    <property type="molecule type" value="Genomic_DNA"/>
</dbReference>
<protein>
    <submittedName>
        <fullName evidence="2">Uncharacterized protein</fullName>
    </submittedName>
</protein>
<evidence type="ECO:0000256" key="1">
    <source>
        <dbReference type="SAM" id="Phobius"/>
    </source>
</evidence>
<organism evidence="2 3">
    <name type="scientific">Jiangella rhizosphaerae</name>
    <dbReference type="NCBI Taxonomy" id="2293569"/>
    <lineage>
        <taxon>Bacteria</taxon>
        <taxon>Bacillati</taxon>
        <taxon>Actinomycetota</taxon>
        <taxon>Actinomycetes</taxon>
        <taxon>Jiangellales</taxon>
        <taxon>Jiangellaceae</taxon>
        <taxon>Jiangella</taxon>
    </lineage>
</organism>
<reference evidence="2 3" key="1">
    <citation type="submission" date="2018-09" db="EMBL/GenBank/DDBJ databases">
        <title>Isolation, diversity and antifungal activity of actinobacteria from wheat.</title>
        <authorList>
            <person name="Han C."/>
        </authorList>
    </citation>
    <scope>NUCLEOTIDE SEQUENCE [LARGE SCALE GENOMIC DNA]</scope>
    <source>
        <strain evidence="2 3">NEAU-YY265</strain>
    </source>
</reference>
<comment type="caution">
    <text evidence="2">The sequence shown here is derived from an EMBL/GenBank/DDBJ whole genome shotgun (WGS) entry which is preliminary data.</text>
</comment>
<feature type="transmembrane region" description="Helical" evidence="1">
    <location>
        <begin position="170"/>
        <end position="194"/>
    </location>
</feature>
<feature type="transmembrane region" description="Helical" evidence="1">
    <location>
        <begin position="79"/>
        <end position="99"/>
    </location>
</feature>
<feature type="transmembrane region" description="Helical" evidence="1">
    <location>
        <begin position="36"/>
        <end position="59"/>
    </location>
</feature>
<proteinExistence type="predicted"/>
<keyword evidence="1" id="KW-0472">Membrane</keyword>